<dbReference type="EMBL" id="FNOT01000023">
    <property type="protein sequence ID" value="SDZ13446.1"/>
    <property type="molecule type" value="Genomic_DNA"/>
</dbReference>
<dbReference type="OrthoDB" id="8849037at2"/>
<dbReference type="AlphaFoldDB" id="A0A1H3QJ55"/>
<keyword evidence="3" id="KW-1185">Reference proteome</keyword>
<dbReference type="RefSeq" id="WP_091161845.1">
    <property type="nucleotide sequence ID" value="NZ_FNOT01000023.1"/>
</dbReference>
<sequence>MTSTALTPEQIVARNLAAVDAHFHNENPEDIDKAIDLYGDSIVWEVPARGVLLRDKAAVKAAYLKMFQSYQIHSMTPIRRFAADNYVVDDTVADMTLVGDVETNVPGCPLPSGTPVSLRVVHIFELDDEGRIIRENGYELWRRADGPIDDDIPADAPTVTFD</sequence>
<proteinExistence type="predicted"/>
<dbReference type="Pfam" id="PF12680">
    <property type="entry name" value="SnoaL_2"/>
    <property type="match status" value="1"/>
</dbReference>
<feature type="domain" description="SnoaL-like" evidence="1">
    <location>
        <begin position="19"/>
        <end position="134"/>
    </location>
</feature>
<evidence type="ECO:0000259" key="1">
    <source>
        <dbReference type="Pfam" id="PF12680"/>
    </source>
</evidence>
<gene>
    <name evidence="2" type="ORF">SAMN05660209_04786</name>
</gene>
<dbReference type="InterPro" id="IPR037401">
    <property type="entry name" value="SnoaL-like"/>
</dbReference>
<dbReference type="InterPro" id="IPR032710">
    <property type="entry name" value="NTF2-like_dom_sf"/>
</dbReference>
<dbReference type="Gene3D" id="3.10.450.50">
    <property type="match status" value="1"/>
</dbReference>
<reference evidence="3" key="1">
    <citation type="submission" date="2016-10" db="EMBL/GenBank/DDBJ databases">
        <authorList>
            <person name="Varghese N."/>
            <person name="Submissions S."/>
        </authorList>
    </citation>
    <scope>NUCLEOTIDE SEQUENCE [LARGE SCALE GENOMIC DNA]</scope>
    <source>
        <strain evidence="3">DSM 45422</strain>
    </source>
</reference>
<dbReference type="Proteomes" id="UP000198921">
    <property type="component" value="Unassembled WGS sequence"/>
</dbReference>
<name>A0A1H3QJ55_9ACTN</name>
<accession>A0A1H3QJ55</accession>
<organism evidence="2 3">
    <name type="scientific">Geodermatophilus africanus</name>
    <dbReference type="NCBI Taxonomy" id="1137993"/>
    <lineage>
        <taxon>Bacteria</taxon>
        <taxon>Bacillati</taxon>
        <taxon>Actinomycetota</taxon>
        <taxon>Actinomycetes</taxon>
        <taxon>Geodermatophilales</taxon>
        <taxon>Geodermatophilaceae</taxon>
        <taxon>Geodermatophilus</taxon>
    </lineage>
</organism>
<evidence type="ECO:0000313" key="2">
    <source>
        <dbReference type="EMBL" id="SDZ13446.1"/>
    </source>
</evidence>
<protein>
    <submittedName>
        <fullName evidence="2">SnoaL-like domain-containing protein</fullName>
    </submittedName>
</protein>
<evidence type="ECO:0000313" key="3">
    <source>
        <dbReference type="Proteomes" id="UP000198921"/>
    </source>
</evidence>
<dbReference type="SUPFAM" id="SSF54427">
    <property type="entry name" value="NTF2-like"/>
    <property type="match status" value="1"/>
</dbReference>